<reference evidence="1 2" key="1">
    <citation type="submission" date="2020-08" db="EMBL/GenBank/DDBJ databases">
        <title>Genomic Encyclopedia of Type Strains, Phase IV (KMG-IV): sequencing the most valuable type-strain genomes for metagenomic binning, comparative biology and taxonomic classification.</title>
        <authorList>
            <person name="Goeker M."/>
        </authorList>
    </citation>
    <scope>NUCLEOTIDE SEQUENCE [LARGE SCALE GENOMIC DNA]</scope>
    <source>
        <strain evidence="1 2">DSM 105434</strain>
    </source>
</reference>
<name>A0ABR6MRS6_9DEIO</name>
<dbReference type="Proteomes" id="UP000536909">
    <property type="component" value="Unassembled WGS sequence"/>
</dbReference>
<comment type="caution">
    <text evidence="1">The sequence shown here is derived from an EMBL/GenBank/DDBJ whole genome shotgun (WGS) entry which is preliminary data.</text>
</comment>
<evidence type="ECO:0000313" key="2">
    <source>
        <dbReference type="Proteomes" id="UP000536909"/>
    </source>
</evidence>
<evidence type="ECO:0000313" key="1">
    <source>
        <dbReference type="EMBL" id="MBB5294604.1"/>
    </source>
</evidence>
<proteinExistence type="predicted"/>
<dbReference type="EMBL" id="JACHFV010000004">
    <property type="protein sequence ID" value="MBB5294604.1"/>
    <property type="molecule type" value="Genomic_DNA"/>
</dbReference>
<protein>
    <submittedName>
        <fullName evidence="1">Uncharacterized protein</fullName>
    </submittedName>
</protein>
<accession>A0ABR6MRS6</accession>
<sequence>MARVVVFDLGALGPLFTDLFGEPSARQAWFEQGLQTRRKPGT</sequence>
<organism evidence="1 2">
    <name type="scientific">Deinococcus metallilatus</name>
    <dbReference type="NCBI Taxonomy" id="1211322"/>
    <lineage>
        <taxon>Bacteria</taxon>
        <taxon>Thermotogati</taxon>
        <taxon>Deinococcota</taxon>
        <taxon>Deinococci</taxon>
        <taxon>Deinococcales</taxon>
        <taxon>Deinococcaceae</taxon>
        <taxon>Deinococcus</taxon>
    </lineage>
</organism>
<dbReference type="RefSeq" id="WP_260177132.1">
    <property type="nucleotide sequence ID" value="NZ_BSUI01000013.1"/>
</dbReference>
<gene>
    <name evidence="1" type="ORF">HNQ10_001418</name>
</gene>
<keyword evidence="2" id="KW-1185">Reference proteome</keyword>